<sequence length="136" mass="15317">MKRYNEVDMAFYADGVEGDVILGKPDADGLVDFALTGPYDCARQDIINRVRTQRGDWRHHNQIGGDLELLEGEPNTRETAAKGVTQIYDTLMADGRFLQADLYIRPVPISIEQIDFYMLLDAGEEKPLAIKQSLDL</sequence>
<gene>
    <name evidence="1" type="ORF">GZH47_32655</name>
</gene>
<dbReference type="RefSeq" id="WP_162645784.1">
    <property type="nucleotide sequence ID" value="NZ_CP048288.1"/>
</dbReference>
<organism evidence="1 2">
    <name type="scientific">Paenibacillus rhizovicinus</name>
    <dbReference type="NCBI Taxonomy" id="2704463"/>
    <lineage>
        <taxon>Bacteria</taxon>
        <taxon>Bacillati</taxon>
        <taxon>Bacillota</taxon>
        <taxon>Bacilli</taxon>
        <taxon>Bacillales</taxon>
        <taxon>Paenibacillaceae</taxon>
        <taxon>Paenibacillus</taxon>
    </lineage>
</organism>
<dbReference type="Gene3D" id="3.10.450.40">
    <property type="match status" value="1"/>
</dbReference>
<evidence type="ECO:0000313" key="1">
    <source>
        <dbReference type="EMBL" id="QHW35651.1"/>
    </source>
</evidence>
<geneLocation type="plasmid" evidence="1 2">
    <name>unnamed2</name>
</geneLocation>
<protein>
    <submittedName>
        <fullName evidence="1">Uncharacterized protein</fullName>
    </submittedName>
</protein>
<evidence type="ECO:0000313" key="2">
    <source>
        <dbReference type="Proteomes" id="UP000479114"/>
    </source>
</evidence>
<keyword evidence="2" id="KW-1185">Reference proteome</keyword>
<dbReference type="Proteomes" id="UP000479114">
    <property type="component" value="Plasmid unnamed2"/>
</dbReference>
<dbReference type="KEGG" id="prz:GZH47_32655"/>
<dbReference type="SUPFAM" id="SSF160719">
    <property type="entry name" value="gpW/gp25-like"/>
    <property type="match status" value="1"/>
</dbReference>
<reference evidence="1 2" key="1">
    <citation type="submission" date="2020-02" db="EMBL/GenBank/DDBJ databases">
        <title>Paenibacillus sp. nov., isolated from rhizosphere soil of tomato.</title>
        <authorList>
            <person name="Weon H.-Y."/>
            <person name="Lee S.A."/>
        </authorList>
    </citation>
    <scope>NUCLEOTIDE SEQUENCE [LARGE SCALE GENOMIC DNA]</scope>
    <source>
        <strain evidence="1 2">14171R-81</strain>
        <plasmid evidence="1 2">unnamed2</plasmid>
    </source>
</reference>
<dbReference type="AlphaFoldDB" id="A0A6C0PB98"/>
<name>A0A6C0PB98_9BACL</name>
<accession>A0A6C0PB98</accession>
<keyword evidence="1" id="KW-0614">Plasmid</keyword>
<proteinExistence type="predicted"/>
<dbReference type="EMBL" id="CP048288">
    <property type="protein sequence ID" value="QHW35651.1"/>
    <property type="molecule type" value="Genomic_DNA"/>
</dbReference>